<evidence type="ECO:0000259" key="7">
    <source>
        <dbReference type="PROSITE" id="PS51910"/>
    </source>
</evidence>
<comment type="catalytic activity">
    <reaction evidence="1">
        <text>Random endo-hydrolysis of N-acetyl-beta-D-glucosaminide (1-&gt;4)-beta-linkages in chitin and chitodextrins.</text>
        <dbReference type="EC" id="3.2.1.14"/>
    </reaction>
</comment>
<feature type="domain" description="GH18" evidence="7">
    <location>
        <begin position="1"/>
        <end position="132"/>
    </location>
</feature>
<evidence type="ECO:0000256" key="5">
    <source>
        <dbReference type="ARBA" id="ARBA00023277"/>
    </source>
</evidence>
<evidence type="ECO:0000256" key="6">
    <source>
        <dbReference type="ARBA" id="ARBA00023326"/>
    </source>
</evidence>
<keyword evidence="2" id="KW-0732">Signal</keyword>
<dbReference type="PANTHER" id="PTHR45708">
    <property type="entry name" value="ENDOCHITINASE"/>
    <property type="match status" value="1"/>
</dbReference>
<dbReference type="GO" id="GO:0005576">
    <property type="term" value="C:extracellular region"/>
    <property type="evidence" value="ECO:0007669"/>
    <property type="project" value="TreeGrafter"/>
</dbReference>
<evidence type="ECO:0000256" key="4">
    <source>
        <dbReference type="ARBA" id="ARBA00023157"/>
    </source>
</evidence>
<dbReference type="Gene3D" id="3.20.20.80">
    <property type="entry name" value="Glycosidases"/>
    <property type="match status" value="1"/>
</dbReference>
<evidence type="ECO:0000313" key="8">
    <source>
        <dbReference type="EMBL" id="KAI5399160.1"/>
    </source>
</evidence>
<organism evidence="8 9">
    <name type="scientific">Pisum sativum</name>
    <name type="common">Garden pea</name>
    <name type="synonym">Lathyrus oleraceus</name>
    <dbReference type="NCBI Taxonomy" id="3888"/>
    <lineage>
        <taxon>Eukaryota</taxon>
        <taxon>Viridiplantae</taxon>
        <taxon>Streptophyta</taxon>
        <taxon>Embryophyta</taxon>
        <taxon>Tracheophyta</taxon>
        <taxon>Spermatophyta</taxon>
        <taxon>Magnoliopsida</taxon>
        <taxon>eudicotyledons</taxon>
        <taxon>Gunneridae</taxon>
        <taxon>Pentapetalae</taxon>
        <taxon>rosids</taxon>
        <taxon>fabids</taxon>
        <taxon>Fabales</taxon>
        <taxon>Fabaceae</taxon>
        <taxon>Papilionoideae</taxon>
        <taxon>50 kb inversion clade</taxon>
        <taxon>NPAAA clade</taxon>
        <taxon>Hologalegina</taxon>
        <taxon>IRL clade</taxon>
        <taxon>Fabeae</taxon>
        <taxon>Lathyrus</taxon>
    </lineage>
</organism>
<evidence type="ECO:0000256" key="1">
    <source>
        <dbReference type="ARBA" id="ARBA00000822"/>
    </source>
</evidence>
<protein>
    <recommendedName>
        <fullName evidence="7">GH18 domain-containing protein</fullName>
    </recommendedName>
</protein>
<dbReference type="Gramene" id="Psat06G0451400-T1">
    <property type="protein sequence ID" value="KAI5399160.1"/>
    <property type="gene ID" value="KIW84_064514"/>
</dbReference>
<keyword evidence="9" id="KW-1185">Reference proteome</keyword>
<name>A0A9D4WE78_PEA</name>
<evidence type="ECO:0000256" key="2">
    <source>
        <dbReference type="ARBA" id="ARBA00022729"/>
    </source>
</evidence>
<dbReference type="GO" id="GO:0006032">
    <property type="term" value="P:chitin catabolic process"/>
    <property type="evidence" value="ECO:0007669"/>
    <property type="project" value="UniProtKB-KW"/>
</dbReference>
<dbReference type="InterPro" id="IPR050542">
    <property type="entry name" value="Glycosyl_Hydrlase18_Chitinase"/>
</dbReference>
<gene>
    <name evidence="8" type="ORF">KIW84_064514</name>
</gene>
<keyword evidence="6" id="KW-0624">Polysaccharide degradation</keyword>
<dbReference type="AlphaFoldDB" id="A0A9D4WE78"/>
<dbReference type="GO" id="GO:0008843">
    <property type="term" value="F:endochitinase activity"/>
    <property type="evidence" value="ECO:0007669"/>
    <property type="project" value="UniProtKB-EC"/>
</dbReference>
<evidence type="ECO:0000256" key="3">
    <source>
        <dbReference type="ARBA" id="ARBA00023024"/>
    </source>
</evidence>
<sequence>MEAGDQHYDELARVLNGFRAQKRVYLSAAPQCAFPDAHLDSAITTGLFDYVWVQFYNNFVKACNQLTSSQANQVFLGVPADATKNGDFIPSDVLISQVLPAIKSSVKYDGVMIWKRFNDAQSGHNNASKGGL</sequence>
<reference evidence="8 9" key="1">
    <citation type="journal article" date="2022" name="Nat. Genet.">
        <title>Improved pea reference genome and pan-genome highlight genomic features and evolutionary characteristics.</title>
        <authorList>
            <person name="Yang T."/>
            <person name="Liu R."/>
            <person name="Luo Y."/>
            <person name="Hu S."/>
            <person name="Wang D."/>
            <person name="Wang C."/>
            <person name="Pandey M.K."/>
            <person name="Ge S."/>
            <person name="Xu Q."/>
            <person name="Li N."/>
            <person name="Li G."/>
            <person name="Huang Y."/>
            <person name="Saxena R.K."/>
            <person name="Ji Y."/>
            <person name="Li M."/>
            <person name="Yan X."/>
            <person name="He Y."/>
            <person name="Liu Y."/>
            <person name="Wang X."/>
            <person name="Xiang C."/>
            <person name="Varshney R.K."/>
            <person name="Ding H."/>
            <person name="Gao S."/>
            <person name="Zong X."/>
        </authorList>
    </citation>
    <scope>NUCLEOTIDE SEQUENCE [LARGE SCALE GENOMIC DNA]</scope>
    <source>
        <strain evidence="8 9">cv. Zhongwan 6</strain>
    </source>
</reference>
<comment type="caution">
    <text evidence="8">The sequence shown here is derived from an EMBL/GenBank/DDBJ whole genome shotgun (WGS) entry which is preliminary data.</text>
</comment>
<dbReference type="InterPro" id="IPR017853">
    <property type="entry name" value="GH"/>
</dbReference>
<dbReference type="GO" id="GO:0000272">
    <property type="term" value="P:polysaccharide catabolic process"/>
    <property type="evidence" value="ECO:0007669"/>
    <property type="project" value="UniProtKB-KW"/>
</dbReference>
<dbReference type="PANTHER" id="PTHR45708:SF22">
    <property type="entry name" value="ACIDIC ENDOCHITINASE"/>
    <property type="match status" value="1"/>
</dbReference>
<dbReference type="SUPFAM" id="SSF51445">
    <property type="entry name" value="(Trans)glycosidases"/>
    <property type="match status" value="1"/>
</dbReference>
<dbReference type="EMBL" id="JAMSHJ010000006">
    <property type="protein sequence ID" value="KAI5399160.1"/>
    <property type="molecule type" value="Genomic_DNA"/>
</dbReference>
<evidence type="ECO:0000313" key="9">
    <source>
        <dbReference type="Proteomes" id="UP001058974"/>
    </source>
</evidence>
<proteinExistence type="predicted"/>
<keyword evidence="5" id="KW-0119">Carbohydrate metabolism</keyword>
<dbReference type="PROSITE" id="PS51910">
    <property type="entry name" value="GH18_2"/>
    <property type="match status" value="1"/>
</dbReference>
<accession>A0A9D4WE78</accession>
<dbReference type="Proteomes" id="UP001058974">
    <property type="component" value="Chromosome 6"/>
</dbReference>
<keyword evidence="4" id="KW-1015">Disulfide bond</keyword>
<dbReference type="InterPro" id="IPR001223">
    <property type="entry name" value="Glyco_hydro18_cat"/>
</dbReference>
<keyword evidence="3" id="KW-0146">Chitin degradation</keyword>